<dbReference type="GO" id="GO:0140359">
    <property type="term" value="F:ABC-type transporter activity"/>
    <property type="evidence" value="ECO:0007669"/>
    <property type="project" value="InterPro"/>
</dbReference>
<dbReference type="EnsemblPlants" id="KEH31211">
    <property type="protein sequence ID" value="KEH31211"/>
    <property type="gene ID" value="MTR_4g093845"/>
</dbReference>
<dbReference type="PANTHER" id="PTHR48042">
    <property type="entry name" value="ABC TRANSPORTER G FAMILY MEMBER 11"/>
    <property type="match status" value="1"/>
</dbReference>
<dbReference type="InterPro" id="IPR052215">
    <property type="entry name" value="Plant_ABCG"/>
</dbReference>
<comment type="similarity">
    <text evidence="2">Belongs to the ABC transporter superfamily. ABCG family. Eye pigment precursor importer (TC 3.A.1.204) subfamily.</text>
</comment>
<reference evidence="11 13" key="2">
    <citation type="journal article" date="2014" name="BMC Genomics">
        <title>An improved genome release (version Mt4.0) for the model legume Medicago truncatula.</title>
        <authorList>
            <person name="Tang H."/>
            <person name="Krishnakumar V."/>
            <person name="Bidwell S."/>
            <person name="Rosen B."/>
            <person name="Chan A."/>
            <person name="Zhou S."/>
            <person name="Gentzbittel L."/>
            <person name="Childs K.L."/>
            <person name="Yandell M."/>
            <person name="Gundlach H."/>
            <person name="Mayer K.F."/>
            <person name="Schwartz D.C."/>
            <person name="Town C.D."/>
        </authorList>
    </citation>
    <scope>GENOME REANNOTATION</scope>
    <source>
        <strain evidence="11">A17</strain>
        <strain evidence="12 13">cv. Jemalong A17</strain>
    </source>
</reference>
<evidence type="ECO:0000256" key="3">
    <source>
        <dbReference type="ARBA" id="ARBA00022448"/>
    </source>
</evidence>
<dbReference type="InterPro" id="IPR017871">
    <property type="entry name" value="ABC_transporter-like_CS"/>
</dbReference>
<dbReference type="Gene3D" id="3.40.50.300">
    <property type="entry name" value="P-loop containing nucleotide triphosphate hydrolases"/>
    <property type="match status" value="1"/>
</dbReference>
<evidence type="ECO:0000256" key="2">
    <source>
        <dbReference type="ARBA" id="ARBA00005814"/>
    </source>
</evidence>
<dbReference type="Proteomes" id="UP000002051">
    <property type="component" value="Chromosome 4"/>
</dbReference>
<evidence type="ECO:0000313" key="11">
    <source>
        <dbReference type="EMBL" id="KEH31211.1"/>
    </source>
</evidence>
<evidence type="ECO:0000256" key="5">
    <source>
        <dbReference type="ARBA" id="ARBA00022741"/>
    </source>
</evidence>
<evidence type="ECO:0000256" key="8">
    <source>
        <dbReference type="ARBA" id="ARBA00023136"/>
    </source>
</evidence>
<evidence type="ECO:0000313" key="13">
    <source>
        <dbReference type="Proteomes" id="UP000002051"/>
    </source>
</evidence>
<evidence type="ECO:0000256" key="7">
    <source>
        <dbReference type="ARBA" id="ARBA00022989"/>
    </source>
</evidence>
<dbReference type="Pfam" id="PF19055">
    <property type="entry name" value="ABC2_membrane_7"/>
    <property type="match status" value="1"/>
</dbReference>
<feature type="transmembrane region" description="Helical" evidence="9">
    <location>
        <begin position="459"/>
        <end position="483"/>
    </location>
</feature>
<keyword evidence="6" id="KW-0067">ATP-binding</keyword>
<feature type="transmembrane region" description="Helical" evidence="9">
    <location>
        <begin position="608"/>
        <end position="628"/>
    </location>
</feature>
<proteinExistence type="inferred from homology"/>
<evidence type="ECO:0000313" key="12">
    <source>
        <dbReference type="EnsemblPlants" id="KEH31211"/>
    </source>
</evidence>
<evidence type="ECO:0000256" key="6">
    <source>
        <dbReference type="ARBA" id="ARBA00022840"/>
    </source>
</evidence>
<dbReference type="GO" id="GO:0022857">
    <property type="term" value="F:transmembrane transporter activity"/>
    <property type="evidence" value="ECO:0000318"/>
    <property type="project" value="GO_Central"/>
</dbReference>
<dbReference type="OrthoDB" id="66620at2759"/>
<dbReference type="GO" id="GO:0005524">
    <property type="term" value="F:ATP binding"/>
    <property type="evidence" value="ECO:0007669"/>
    <property type="project" value="UniProtKB-KW"/>
</dbReference>
<gene>
    <name evidence="12" type="primary">25493263</name>
    <name evidence="11" type="ordered locus">MTR_4g093845</name>
</gene>
<feature type="transmembrane region" description="Helical" evidence="9">
    <location>
        <begin position="523"/>
        <end position="546"/>
    </location>
</feature>
<dbReference type="GO" id="GO:0016887">
    <property type="term" value="F:ATP hydrolysis activity"/>
    <property type="evidence" value="ECO:0007669"/>
    <property type="project" value="InterPro"/>
</dbReference>
<dbReference type="PANTHER" id="PTHR48042:SF14">
    <property type="entry name" value="WHITE-BROWN-COMPLEX ABC TRANSPORTER FAMILY PROTEIN"/>
    <property type="match status" value="1"/>
</dbReference>
<keyword evidence="8 9" id="KW-0472">Membrane</keyword>
<dbReference type="KEGG" id="mtr:25493263"/>
<dbReference type="GO" id="GO:0005886">
    <property type="term" value="C:plasma membrane"/>
    <property type="evidence" value="ECO:0000318"/>
    <property type="project" value="GO_Central"/>
</dbReference>
<dbReference type="InterPro" id="IPR003439">
    <property type="entry name" value="ABC_transporter-like_ATP-bd"/>
</dbReference>
<dbReference type="PROSITE" id="PS00211">
    <property type="entry name" value="ABC_TRANSPORTER_1"/>
    <property type="match status" value="1"/>
</dbReference>
<dbReference type="InterPro" id="IPR027417">
    <property type="entry name" value="P-loop_NTPase"/>
</dbReference>
<evidence type="ECO:0000256" key="4">
    <source>
        <dbReference type="ARBA" id="ARBA00022692"/>
    </source>
</evidence>
<dbReference type="GO" id="GO:0055085">
    <property type="term" value="P:transmembrane transport"/>
    <property type="evidence" value="ECO:0000318"/>
    <property type="project" value="GO_Central"/>
</dbReference>
<feature type="transmembrane region" description="Helical" evidence="9">
    <location>
        <begin position="495"/>
        <end position="517"/>
    </location>
</feature>
<feature type="transmembrane region" description="Helical" evidence="9">
    <location>
        <begin position="382"/>
        <end position="404"/>
    </location>
</feature>
<feature type="domain" description="ABC transporter" evidence="10">
    <location>
        <begin position="41"/>
        <end position="286"/>
    </location>
</feature>
<dbReference type="AlphaFoldDB" id="A0A072UPA8"/>
<dbReference type="HOGENOM" id="CLU_000604_57_7_1"/>
<reference evidence="12" key="3">
    <citation type="submission" date="2015-04" db="UniProtKB">
        <authorList>
            <consortium name="EnsemblPlants"/>
        </authorList>
    </citation>
    <scope>IDENTIFICATION</scope>
    <source>
        <strain evidence="12">cv. Jemalong A17</strain>
    </source>
</reference>
<protein>
    <submittedName>
        <fullName evidence="11">White-brown-complex ABC transporter family protein</fullName>
    </submittedName>
</protein>
<reference evidence="11 13" key="1">
    <citation type="journal article" date="2011" name="Nature">
        <title>The Medicago genome provides insight into the evolution of rhizobial symbioses.</title>
        <authorList>
            <person name="Young N.D."/>
            <person name="Debelle F."/>
            <person name="Oldroyd G.E."/>
            <person name="Geurts R."/>
            <person name="Cannon S.B."/>
            <person name="Udvardi M.K."/>
            <person name="Benedito V.A."/>
            <person name="Mayer K.F."/>
            <person name="Gouzy J."/>
            <person name="Schoof H."/>
            <person name="Van de Peer Y."/>
            <person name="Proost S."/>
            <person name="Cook D.R."/>
            <person name="Meyers B.C."/>
            <person name="Spannagl M."/>
            <person name="Cheung F."/>
            <person name="De Mita S."/>
            <person name="Krishnakumar V."/>
            <person name="Gundlach H."/>
            <person name="Zhou S."/>
            <person name="Mudge J."/>
            <person name="Bharti A.K."/>
            <person name="Murray J.D."/>
            <person name="Naoumkina M.A."/>
            <person name="Rosen B."/>
            <person name="Silverstein K.A."/>
            <person name="Tang H."/>
            <person name="Rombauts S."/>
            <person name="Zhao P.X."/>
            <person name="Zhou P."/>
            <person name="Barbe V."/>
            <person name="Bardou P."/>
            <person name="Bechner M."/>
            <person name="Bellec A."/>
            <person name="Berger A."/>
            <person name="Berges H."/>
            <person name="Bidwell S."/>
            <person name="Bisseling T."/>
            <person name="Choisne N."/>
            <person name="Couloux A."/>
            <person name="Denny R."/>
            <person name="Deshpande S."/>
            <person name="Dai X."/>
            <person name="Doyle J.J."/>
            <person name="Dudez A.M."/>
            <person name="Farmer A.D."/>
            <person name="Fouteau S."/>
            <person name="Franken C."/>
            <person name="Gibelin C."/>
            <person name="Gish J."/>
            <person name="Goldstein S."/>
            <person name="Gonzalez A.J."/>
            <person name="Green P.J."/>
            <person name="Hallab A."/>
            <person name="Hartog M."/>
            <person name="Hua A."/>
            <person name="Humphray S.J."/>
            <person name="Jeong D.H."/>
            <person name="Jing Y."/>
            <person name="Jocker A."/>
            <person name="Kenton S.M."/>
            <person name="Kim D.J."/>
            <person name="Klee K."/>
            <person name="Lai H."/>
            <person name="Lang C."/>
            <person name="Lin S."/>
            <person name="Macmil S.L."/>
            <person name="Magdelenat G."/>
            <person name="Matthews L."/>
            <person name="McCorrison J."/>
            <person name="Monaghan E.L."/>
            <person name="Mun J.H."/>
            <person name="Najar F.Z."/>
            <person name="Nicholson C."/>
            <person name="Noirot C."/>
            <person name="O'Bleness M."/>
            <person name="Paule C.R."/>
            <person name="Poulain J."/>
            <person name="Prion F."/>
            <person name="Qin B."/>
            <person name="Qu C."/>
            <person name="Retzel E.F."/>
            <person name="Riddle C."/>
            <person name="Sallet E."/>
            <person name="Samain S."/>
            <person name="Samson N."/>
            <person name="Sanders I."/>
            <person name="Saurat O."/>
            <person name="Scarpelli C."/>
            <person name="Schiex T."/>
            <person name="Segurens B."/>
            <person name="Severin A.J."/>
            <person name="Sherrier D.J."/>
            <person name="Shi R."/>
            <person name="Sims S."/>
            <person name="Singer S.R."/>
            <person name="Sinharoy S."/>
            <person name="Sterck L."/>
            <person name="Viollet A."/>
            <person name="Wang B.B."/>
            <person name="Wang K."/>
            <person name="Wang M."/>
            <person name="Wang X."/>
            <person name="Warfsmann J."/>
            <person name="Weissenbach J."/>
            <person name="White D.D."/>
            <person name="White J.D."/>
            <person name="Wiley G.B."/>
            <person name="Wincker P."/>
            <person name="Xing Y."/>
            <person name="Yang L."/>
            <person name="Yao Z."/>
            <person name="Ying F."/>
            <person name="Zhai J."/>
            <person name="Zhou L."/>
            <person name="Zuber A."/>
            <person name="Denarie J."/>
            <person name="Dixon R.A."/>
            <person name="May G.D."/>
            <person name="Schwartz D.C."/>
            <person name="Rogers J."/>
            <person name="Quetier F."/>
            <person name="Town C.D."/>
            <person name="Roe B.A."/>
        </authorList>
    </citation>
    <scope>NUCLEOTIDE SEQUENCE [LARGE SCALE GENOMIC DNA]</scope>
    <source>
        <strain evidence="11">A17</strain>
        <strain evidence="12 13">cv. Jemalong A17</strain>
    </source>
</reference>
<evidence type="ECO:0000259" key="10">
    <source>
        <dbReference type="PROSITE" id="PS50893"/>
    </source>
</evidence>
<keyword evidence="5" id="KW-0547">Nucleotide-binding</keyword>
<sequence length="640" mass="70703">MVSQTNSQVNLTTFEGDHVLKSTEMVSGNVEGGNKEGSITVTWEKLRVTVPNGHKRKPILQGLTGIAQPGRLLAIMGPSGSGKSTLLDALAGRLSSNMKHTGNILINGHKQALAYGISGYVTQDEAMLSRLTARETLYYSAQLQFPDSMSITEKKEQADLILREMGLIEAVNTRVGGWGSKGLSGGQRRRLSICIEILTRPRLLFLDEPTSGLDSAASYYVMSGIARLNLRDGIQRTIVVSIHQPSSELFELFHDLCLLSSGEAVYFGPAYDANQFFAANGFPCPTLHNPSDHYLRIINKDFEMDVEEGFGKGVTTEEAIGILVKSYRSSQIRTQVKKKVEIISKSDSGAIGKKRIHGAFTTQCLVLIRRSSLQLFRDVGNYWLRLVVFVMIAISIGSIFYGIGSSSGSASIQGRGSLLTFLVSVLTFMTLVGGFSPLLEEMKVFERERLNGHYGVTAFLIGNIFSSLPYIIMISVIPGGIAYQLCKMHKGLEHFLYFISLLIAIVMWVESLMLVVGSISPNYVIGMFITGGIEGLMILTAGFYRLPNELPKLLWKYPLYHISFLKYAFQGSFKNEFEGLKVDVGTNIVSGREILNDKWHVEIGHSKWVDLAIMFGMIVLYRVLFLVITKSKEKLKPSGP</sequence>
<dbReference type="Pfam" id="PF00005">
    <property type="entry name" value="ABC_tran"/>
    <property type="match status" value="1"/>
</dbReference>
<dbReference type="EMBL" id="CM001220">
    <property type="protein sequence ID" value="KEH31211.1"/>
    <property type="molecule type" value="Genomic_DNA"/>
</dbReference>
<keyword evidence="13" id="KW-1185">Reference proteome</keyword>
<feature type="transmembrane region" description="Helical" evidence="9">
    <location>
        <begin position="416"/>
        <end position="439"/>
    </location>
</feature>
<dbReference type="SMART" id="SM00382">
    <property type="entry name" value="AAA"/>
    <property type="match status" value="1"/>
</dbReference>
<keyword evidence="7 9" id="KW-1133">Transmembrane helix</keyword>
<dbReference type="CDD" id="cd03213">
    <property type="entry name" value="ABCG_EPDR"/>
    <property type="match status" value="1"/>
</dbReference>
<dbReference type="FunFam" id="3.40.50.300:FF:001533">
    <property type="entry name" value="ABC transporter G family member 11"/>
    <property type="match status" value="1"/>
</dbReference>
<evidence type="ECO:0000256" key="1">
    <source>
        <dbReference type="ARBA" id="ARBA00004141"/>
    </source>
</evidence>
<dbReference type="InterPro" id="IPR003593">
    <property type="entry name" value="AAA+_ATPase"/>
</dbReference>
<accession>A0A072UPA8</accession>
<comment type="subcellular location">
    <subcellularLocation>
        <location evidence="1">Membrane</location>
        <topology evidence="1">Multi-pass membrane protein</topology>
    </subcellularLocation>
</comment>
<dbReference type="Pfam" id="PF01061">
    <property type="entry name" value="ABC2_membrane"/>
    <property type="match status" value="1"/>
</dbReference>
<evidence type="ECO:0000256" key="9">
    <source>
        <dbReference type="SAM" id="Phobius"/>
    </source>
</evidence>
<keyword evidence="4 9" id="KW-0812">Transmembrane</keyword>
<dbReference type="SUPFAM" id="SSF52540">
    <property type="entry name" value="P-loop containing nucleoside triphosphate hydrolases"/>
    <property type="match status" value="1"/>
</dbReference>
<name>A0A072UPA8_MEDTR</name>
<dbReference type="InterPro" id="IPR043926">
    <property type="entry name" value="ABCG_dom"/>
</dbReference>
<keyword evidence="3" id="KW-0813">Transport</keyword>
<dbReference type="InterPro" id="IPR013525">
    <property type="entry name" value="ABC2_TM"/>
</dbReference>
<organism evidence="11 13">
    <name type="scientific">Medicago truncatula</name>
    <name type="common">Barrel medic</name>
    <name type="synonym">Medicago tribuloides</name>
    <dbReference type="NCBI Taxonomy" id="3880"/>
    <lineage>
        <taxon>Eukaryota</taxon>
        <taxon>Viridiplantae</taxon>
        <taxon>Streptophyta</taxon>
        <taxon>Embryophyta</taxon>
        <taxon>Tracheophyta</taxon>
        <taxon>Spermatophyta</taxon>
        <taxon>Magnoliopsida</taxon>
        <taxon>eudicotyledons</taxon>
        <taxon>Gunneridae</taxon>
        <taxon>Pentapetalae</taxon>
        <taxon>rosids</taxon>
        <taxon>fabids</taxon>
        <taxon>Fabales</taxon>
        <taxon>Fabaceae</taxon>
        <taxon>Papilionoideae</taxon>
        <taxon>50 kb inversion clade</taxon>
        <taxon>NPAAA clade</taxon>
        <taxon>Hologalegina</taxon>
        <taxon>IRL clade</taxon>
        <taxon>Trifolieae</taxon>
        <taxon>Medicago</taxon>
    </lineage>
</organism>
<dbReference type="PROSITE" id="PS50893">
    <property type="entry name" value="ABC_TRANSPORTER_2"/>
    <property type="match status" value="1"/>
</dbReference>